<reference evidence="5 6" key="1">
    <citation type="submission" date="2019-09" db="EMBL/GenBank/DDBJ databases">
        <authorList>
            <person name="Valk L.C."/>
        </authorList>
    </citation>
    <scope>NUCLEOTIDE SEQUENCE [LARGE SCALE GENOMIC DNA]</scope>
    <source>
        <strain evidence="5">GalUA</strain>
    </source>
</reference>
<dbReference type="RefSeq" id="WP_151144333.1">
    <property type="nucleotide sequence ID" value="NZ_WAGX01000005.1"/>
</dbReference>
<gene>
    <name evidence="5" type="ORF">F7O84_09395</name>
</gene>
<dbReference type="PANTHER" id="PTHR43280">
    <property type="entry name" value="ARAC-FAMILY TRANSCRIPTIONAL REGULATOR"/>
    <property type="match status" value="1"/>
</dbReference>
<evidence type="ECO:0000259" key="4">
    <source>
        <dbReference type="PROSITE" id="PS01124"/>
    </source>
</evidence>
<feature type="domain" description="HTH araC/xylS-type" evidence="4">
    <location>
        <begin position="248"/>
        <end position="345"/>
    </location>
</feature>
<accession>A0A7V7QJI7</accession>
<evidence type="ECO:0000256" key="1">
    <source>
        <dbReference type="ARBA" id="ARBA00023015"/>
    </source>
</evidence>
<sequence length="351" mass="41699">MTKQELMTKLHQYTKHEQIYRTYYELNSEDEKQEYLKDLQASDFAKENLWLPGFFENQNRMLSEQVLFQENQDVSKNIVLQKHNRFTPAFQHEHEFFEMIYVYSGCAKHEIQNTSQSIIEGDVLIIAPGVKHALSVFDDSIIIDALIRKGTFLNQFFEFLKKDNILSSFFQRDLYSRQHQPCITFHTNKDLELENLLFDMFLEHYKDDEFSTDILSNLCRVYFAKLVRLHQSHVEIFSPIAKENEQLFRILTYIQNHYDQVTLTSVAKHFHYAPAYFSNYLKEHTGTSFISLVKEAKLSRAEYLLRSSNLSIQEICQTIGYESPAHFIRLFKDKYQESPAKYRKKYSSPFS</sequence>
<evidence type="ECO:0000256" key="2">
    <source>
        <dbReference type="ARBA" id="ARBA00023125"/>
    </source>
</evidence>
<evidence type="ECO:0000256" key="3">
    <source>
        <dbReference type="ARBA" id="ARBA00023163"/>
    </source>
</evidence>
<keyword evidence="1" id="KW-0805">Transcription regulation</keyword>
<dbReference type="AlphaFoldDB" id="A0A7V7QJI7"/>
<dbReference type="SUPFAM" id="SSF51215">
    <property type="entry name" value="Regulatory protein AraC"/>
    <property type="match status" value="1"/>
</dbReference>
<dbReference type="GO" id="GO:0003700">
    <property type="term" value="F:DNA-binding transcription factor activity"/>
    <property type="evidence" value="ECO:0007669"/>
    <property type="project" value="InterPro"/>
</dbReference>
<dbReference type="InterPro" id="IPR020449">
    <property type="entry name" value="Tscrpt_reg_AraC-type_HTH"/>
</dbReference>
<dbReference type="Proteomes" id="UP000461768">
    <property type="component" value="Unassembled WGS sequence"/>
</dbReference>
<dbReference type="EMBL" id="WAGX01000005">
    <property type="protein sequence ID" value="KAB1437798.1"/>
    <property type="molecule type" value="Genomic_DNA"/>
</dbReference>
<dbReference type="InterPro" id="IPR014710">
    <property type="entry name" value="RmlC-like_jellyroll"/>
</dbReference>
<dbReference type="PRINTS" id="PR00032">
    <property type="entry name" value="HTHARAC"/>
</dbReference>
<dbReference type="Gene3D" id="2.60.120.10">
    <property type="entry name" value="Jelly Rolls"/>
    <property type="match status" value="1"/>
</dbReference>
<proteinExistence type="predicted"/>
<keyword evidence="3" id="KW-0804">Transcription</keyword>
<reference evidence="5 6" key="2">
    <citation type="submission" date="2020-02" db="EMBL/GenBank/DDBJ databases">
        <title>Candidatus Galacturonibacter soehngenii shows hetero-acetogenic catabolism of galacturonic acid but lacks a canonical carbon monoxide dehydrogenase/acetyl-CoA synthase complex.</title>
        <authorList>
            <person name="Diender M."/>
            <person name="Stouten G.R."/>
            <person name="Petersen J.F."/>
            <person name="Nielsen P.H."/>
            <person name="Dueholm M.S."/>
            <person name="Pronk J.T."/>
            <person name="Van Loosdrecht M.C.M."/>
        </authorList>
    </citation>
    <scope>NUCLEOTIDE SEQUENCE [LARGE SCALE GENOMIC DNA]</scope>
    <source>
        <strain evidence="5">GalUA</strain>
    </source>
</reference>
<dbReference type="SMART" id="SM00342">
    <property type="entry name" value="HTH_ARAC"/>
    <property type="match status" value="1"/>
</dbReference>
<dbReference type="Gene3D" id="1.10.10.60">
    <property type="entry name" value="Homeodomain-like"/>
    <property type="match status" value="2"/>
</dbReference>
<dbReference type="InterPro" id="IPR018060">
    <property type="entry name" value="HTH_AraC"/>
</dbReference>
<dbReference type="InterPro" id="IPR009057">
    <property type="entry name" value="Homeodomain-like_sf"/>
</dbReference>
<name>A0A7V7QJI7_9FIRM</name>
<dbReference type="Pfam" id="PF12833">
    <property type="entry name" value="HTH_18"/>
    <property type="match status" value="1"/>
</dbReference>
<dbReference type="PROSITE" id="PS01124">
    <property type="entry name" value="HTH_ARAC_FAMILY_2"/>
    <property type="match status" value="1"/>
</dbReference>
<dbReference type="InterPro" id="IPR037923">
    <property type="entry name" value="HTH-like"/>
</dbReference>
<dbReference type="InterPro" id="IPR018062">
    <property type="entry name" value="HTH_AraC-typ_CS"/>
</dbReference>
<dbReference type="GO" id="GO:0043565">
    <property type="term" value="F:sequence-specific DNA binding"/>
    <property type="evidence" value="ECO:0007669"/>
    <property type="project" value="InterPro"/>
</dbReference>
<dbReference type="Pfam" id="PF02311">
    <property type="entry name" value="AraC_binding"/>
    <property type="match status" value="1"/>
</dbReference>
<evidence type="ECO:0000313" key="5">
    <source>
        <dbReference type="EMBL" id="KAB1437798.1"/>
    </source>
</evidence>
<keyword evidence="6" id="KW-1185">Reference proteome</keyword>
<dbReference type="PANTHER" id="PTHR43280:SF28">
    <property type="entry name" value="HTH-TYPE TRANSCRIPTIONAL ACTIVATOR RHAS"/>
    <property type="match status" value="1"/>
</dbReference>
<evidence type="ECO:0000313" key="6">
    <source>
        <dbReference type="Proteomes" id="UP000461768"/>
    </source>
</evidence>
<keyword evidence="2" id="KW-0238">DNA-binding</keyword>
<organism evidence="5 6">
    <name type="scientific">Candidatus Galacturonatibacter soehngenii</name>
    <dbReference type="NCBI Taxonomy" id="2307010"/>
    <lineage>
        <taxon>Bacteria</taxon>
        <taxon>Bacillati</taxon>
        <taxon>Bacillota</taxon>
        <taxon>Clostridia</taxon>
        <taxon>Lachnospirales</taxon>
        <taxon>Lachnospiraceae</taxon>
        <taxon>Candidatus Galacturonatibacter</taxon>
    </lineage>
</organism>
<comment type="caution">
    <text evidence="5">The sequence shown here is derived from an EMBL/GenBank/DDBJ whole genome shotgun (WGS) entry which is preliminary data.</text>
</comment>
<protein>
    <submittedName>
        <fullName evidence="5">Helix-turn-helix transcriptional regulator</fullName>
    </submittedName>
</protein>
<dbReference type="OrthoDB" id="2562023at2"/>
<dbReference type="SUPFAM" id="SSF46689">
    <property type="entry name" value="Homeodomain-like"/>
    <property type="match status" value="1"/>
</dbReference>
<dbReference type="InterPro" id="IPR003313">
    <property type="entry name" value="AraC-bd"/>
</dbReference>
<dbReference type="PROSITE" id="PS00041">
    <property type="entry name" value="HTH_ARAC_FAMILY_1"/>
    <property type="match status" value="1"/>
</dbReference>